<dbReference type="Proteomes" id="UP001337655">
    <property type="component" value="Unassembled WGS sequence"/>
</dbReference>
<protein>
    <recommendedName>
        <fullName evidence="1">BTB domain-containing protein</fullName>
    </recommendedName>
</protein>
<dbReference type="PANTHER" id="PTHR47843:SF5">
    <property type="entry name" value="BTB_POZ DOMAIN PROTEIN"/>
    <property type="match status" value="1"/>
</dbReference>
<dbReference type="AlphaFoldDB" id="A0AAV9PG34"/>
<sequence length="268" mass="30524">MATSNVHHEALVEELTELMKSGKYTDLTTKCGNREWHVHKAIVCTASCVIATECDGEMKEGLSGVIEQEEFDEETVDRMITYVYTRSYTVKSDHPMFGCSRSKGSEPYILGSCDPSSETGWRPEDDGMRWEDNGELNRALIAHVDPQAFALERFKLISGAFSRHDYNKLIKAVWEQTSYTDQQLRTALVQQAVNFRHKWILTCEDYDANFALEKGAQEFMFVVLRRVCRIEEDERLRMHEAAEAERRELRLGQRLGGNGAAAAVLGFP</sequence>
<gene>
    <name evidence="2" type="ORF">LTR77_002751</name>
</gene>
<proteinExistence type="predicted"/>
<keyword evidence="3" id="KW-1185">Reference proteome</keyword>
<evidence type="ECO:0000259" key="1">
    <source>
        <dbReference type="PROSITE" id="PS50097"/>
    </source>
</evidence>
<reference evidence="2 3" key="1">
    <citation type="submission" date="2023-08" db="EMBL/GenBank/DDBJ databases">
        <title>Black Yeasts Isolated from many extreme environments.</title>
        <authorList>
            <person name="Coleine C."/>
            <person name="Stajich J.E."/>
            <person name="Selbmann L."/>
        </authorList>
    </citation>
    <scope>NUCLEOTIDE SEQUENCE [LARGE SCALE GENOMIC DNA]</scope>
    <source>
        <strain evidence="2 3">CCFEE 5935</strain>
    </source>
</reference>
<dbReference type="InterPro" id="IPR000210">
    <property type="entry name" value="BTB/POZ_dom"/>
</dbReference>
<dbReference type="RefSeq" id="XP_064661349.1">
    <property type="nucleotide sequence ID" value="XM_064800010.1"/>
</dbReference>
<dbReference type="GeneID" id="89924098"/>
<evidence type="ECO:0000313" key="3">
    <source>
        <dbReference type="Proteomes" id="UP001337655"/>
    </source>
</evidence>
<evidence type="ECO:0000313" key="2">
    <source>
        <dbReference type="EMBL" id="KAK5172631.1"/>
    </source>
</evidence>
<dbReference type="EMBL" id="JAVRRT010000004">
    <property type="protein sequence ID" value="KAK5172631.1"/>
    <property type="molecule type" value="Genomic_DNA"/>
</dbReference>
<organism evidence="2 3">
    <name type="scientific">Saxophila tyrrhenica</name>
    <dbReference type="NCBI Taxonomy" id="1690608"/>
    <lineage>
        <taxon>Eukaryota</taxon>
        <taxon>Fungi</taxon>
        <taxon>Dikarya</taxon>
        <taxon>Ascomycota</taxon>
        <taxon>Pezizomycotina</taxon>
        <taxon>Dothideomycetes</taxon>
        <taxon>Dothideomycetidae</taxon>
        <taxon>Mycosphaerellales</taxon>
        <taxon>Extremaceae</taxon>
        <taxon>Saxophila</taxon>
    </lineage>
</organism>
<dbReference type="InterPro" id="IPR011333">
    <property type="entry name" value="SKP1/BTB/POZ_sf"/>
</dbReference>
<dbReference type="Gene3D" id="3.30.710.10">
    <property type="entry name" value="Potassium Channel Kv1.1, Chain A"/>
    <property type="match status" value="1"/>
</dbReference>
<feature type="domain" description="BTB" evidence="1">
    <location>
        <begin position="25"/>
        <end position="92"/>
    </location>
</feature>
<name>A0AAV9PG34_9PEZI</name>
<dbReference type="SUPFAM" id="SSF54695">
    <property type="entry name" value="POZ domain"/>
    <property type="match status" value="1"/>
</dbReference>
<dbReference type="CDD" id="cd18186">
    <property type="entry name" value="BTB_POZ_ZBTB_KLHL-like"/>
    <property type="match status" value="1"/>
</dbReference>
<dbReference type="Pfam" id="PF00651">
    <property type="entry name" value="BTB"/>
    <property type="match status" value="1"/>
</dbReference>
<comment type="caution">
    <text evidence="2">The sequence shown here is derived from an EMBL/GenBank/DDBJ whole genome shotgun (WGS) entry which is preliminary data.</text>
</comment>
<accession>A0AAV9PG34</accession>
<dbReference type="PROSITE" id="PS50097">
    <property type="entry name" value="BTB"/>
    <property type="match status" value="1"/>
</dbReference>
<dbReference type="PANTHER" id="PTHR47843">
    <property type="entry name" value="BTB DOMAIN-CONTAINING PROTEIN-RELATED"/>
    <property type="match status" value="1"/>
</dbReference>